<organism evidence="8 9">
    <name type="scientific">Desulfonema limicola</name>
    <dbReference type="NCBI Taxonomy" id="45656"/>
    <lineage>
        <taxon>Bacteria</taxon>
        <taxon>Pseudomonadati</taxon>
        <taxon>Thermodesulfobacteriota</taxon>
        <taxon>Desulfobacteria</taxon>
        <taxon>Desulfobacterales</taxon>
        <taxon>Desulfococcaceae</taxon>
        <taxon>Desulfonema</taxon>
    </lineage>
</organism>
<dbReference type="PANTHER" id="PTHR35330:SF1">
    <property type="entry name" value="SIROHEME BIOSYNTHESIS PROTEIN MET8"/>
    <property type="match status" value="1"/>
</dbReference>
<evidence type="ECO:0000259" key="7">
    <source>
        <dbReference type="Pfam" id="PF14824"/>
    </source>
</evidence>
<proteinExistence type="predicted"/>
<dbReference type="InterPro" id="IPR006367">
    <property type="entry name" value="Sirohaem_synthase_N"/>
</dbReference>
<dbReference type="Gene3D" id="1.10.8.610">
    <property type="entry name" value="SirC, precorrin-2 dehydrogenase, C-terminal helical domain-like"/>
    <property type="match status" value="1"/>
</dbReference>
<feature type="domain" description="Siroheme synthase central" evidence="7">
    <location>
        <begin position="119"/>
        <end position="145"/>
    </location>
</feature>
<protein>
    <recommendedName>
        <fullName evidence="2">precorrin-2 dehydrogenase</fullName>
        <ecNumber evidence="2">1.3.1.76</ecNumber>
    </recommendedName>
</protein>
<dbReference type="GO" id="GO:0019354">
    <property type="term" value="P:siroheme biosynthetic process"/>
    <property type="evidence" value="ECO:0007669"/>
    <property type="project" value="InterPro"/>
</dbReference>
<dbReference type="SUPFAM" id="SSF51735">
    <property type="entry name" value="NAD(P)-binding Rossmann-fold domains"/>
    <property type="match status" value="1"/>
</dbReference>
<accession>A0A975GEF1</accession>
<keyword evidence="4" id="KW-0520">NAD</keyword>
<evidence type="ECO:0000256" key="3">
    <source>
        <dbReference type="ARBA" id="ARBA00023002"/>
    </source>
</evidence>
<dbReference type="Proteomes" id="UP000663720">
    <property type="component" value="Chromosome"/>
</dbReference>
<dbReference type="GO" id="GO:0004325">
    <property type="term" value="F:ferrochelatase activity"/>
    <property type="evidence" value="ECO:0007669"/>
    <property type="project" value="InterPro"/>
</dbReference>
<dbReference type="EC" id="1.3.1.76" evidence="2"/>
<keyword evidence="5" id="KW-0627">Porphyrin biosynthesis</keyword>
<dbReference type="GO" id="GO:0043115">
    <property type="term" value="F:precorrin-2 dehydrogenase activity"/>
    <property type="evidence" value="ECO:0007669"/>
    <property type="project" value="UniProtKB-EC"/>
</dbReference>
<dbReference type="SUPFAM" id="SSF75615">
    <property type="entry name" value="Siroheme synthase middle domains-like"/>
    <property type="match status" value="1"/>
</dbReference>
<dbReference type="RefSeq" id="WP_207690070.1">
    <property type="nucleotide sequence ID" value="NZ_CP061799.1"/>
</dbReference>
<keyword evidence="9" id="KW-1185">Reference proteome</keyword>
<evidence type="ECO:0000256" key="2">
    <source>
        <dbReference type="ARBA" id="ARBA00012400"/>
    </source>
</evidence>
<dbReference type="AlphaFoldDB" id="A0A975GEF1"/>
<gene>
    <name evidence="8" type="ORF">dnl_03920</name>
</gene>
<dbReference type="EMBL" id="CP061799">
    <property type="protein sequence ID" value="QTA78177.1"/>
    <property type="molecule type" value="Genomic_DNA"/>
</dbReference>
<dbReference type="PANTHER" id="PTHR35330">
    <property type="entry name" value="SIROHEME BIOSYNTHESIS PROTEIN MET8"/>
    <property type="match status" value="1"/>
</dbReference>
<dbReference type="Pfam" id="PF14824">
    <property type="entry name" value="Sirohm_synth_M"/>
    <property type="match status" value="1"/>
</dbReference>
<dbReference type="Pfam" id="PF13241">
    <property type="entry name" value="NAD_binding_7"/>
    <property type="match status" value="1"/>
</dbReference>
<evidence type="ECO:0000256" key="1">
    <source>
        <dbReference type="ARBA" id="ARBA00005010"/>
    </source>
</evidence>
<dbReference type="Gene3D" id="3.40.50.720">
    <property type="entry name" value="NAD(P)-binding Rossmann-like Domain"/>
    <property type="match status" value="1"/>
</dbReference>
<dbReference type="InterPro" id="IPR042518">
    <property type="entry name" value="SirC_C"/>
</dbReference>
<evidence type="ECO:0000313" key="8">
    <source>
        <dbReference type="EMBL" id="QTA78177.1"/>
    </source>
</evidence>
<evidence type="ECO:0000256" key="4">
    <source>
        <dbReference type="ARBA" id="ARBA00023027"/>
    </source>
</evidence>
<reference evidence="8" key="1">
    <citation type="journal article" date="2021" name="Microb. Physiol.">
        <title>Proteogenomic Insights into the Physiology of Marine, Sulfate-Reducing, Filamentous Desulfonema limicola and Desulfonema magnum.</title>
        <authorList>
            <person name="Schnaars V."/>
            <person name="Wohlbrand L."/>
            <person name="Scheve S."/>
            <person name="Hinrichs C."/>
            <person name="Reinhardt R."/>
            <person name="Rabus R."/>
        </authorList>
    </citation>
    <scope>NUCLEOTIDE SEQUENCE</scope>
    <source>
        <strain evidence="8">5ac10</strain>
    </source>
</reference>
<dbReference type="NCBIfam" id="TIGR01470">
    <property type="entry name" value="cysG_Nterm"/>
    <property type="match status" value="1"/>
</dbReference>
<dbReference type="InterPro" id="IPR028161">
    <property type="entry name" value="Met8-like"/>
</dbReference>
<evidence type="ECO:0000256" key="5">
    <source>
        <dbReference type="ARBA" id="ARBA00023244"/>
    </source>
</evidence>
<sequence>MKYYPINLDVRNKNCLIAGGGAVGTRKALTLLQCGANVTIVSPEVSEKLEKLALSGDVKLVRRGYAPGDLKGMFLAISASDNRTVNQMVYEDAVSCNVLCNVADIPDACHFTLPSVITRGDLTITISSSGKSPALSRKLRIELEKIFGKEYAECLQLMGAIRTKLLKKSHDPDNHRHLFRNILDKGLVEMIKYNNIQAVNELLFDVFGKGYTWELLMNTKQGN</sequence>
<evidence type="ECO:0000313" key="9">
    <source>
        <dbReference type="Proteomes" id="UP000663720"/>
    </source>
</evidence>
<comment type="catalytic activity">
    <reaction evidence="6">
        <text>precorrin-2 + NAD(+) = sirohydrochlorin + NADH + 2 H(+)</text>
        <dbReference type="Rhea" id="RHEA:15613"/>
        <dbReference type="ChEBI" id="CHEBI:15378"/>
        <dbReference type="ChEBI" id="CHEBI:57540"/>
        <dbReference type="ChEBI" id="CHEBI:57945"/>
        <dbReference type="ChEBI" id="CHEBI:58351"/>
        <dbReference type="ChEBI" id="CHEBI:58827"/>
        <dbReference type="EC" id="1.3.1.76"/>
    </reaction>
</comment>
<keyword evidence="3" id="KW-0560">Oxidoreductase</keyword>
<evidence type="ECO:0000256" key="6">
    <source>
        <dbReference type="ARBA" id="ARBA00047561"/>
    </source>
</evidence>
<name>A0A975GEF1_9BACT</name>
<comment type="pathway">
    <text evidence="1">Porphyrin-containing compound metabolism; siroheme biosynthesis; sirohydrochlorin from precorrin-2: step 1/1.</text>
</comment>
<dbReference type="InterPro" id="IPR036291">
    <property type="entry name" value="NAD(P)-bd_dom_sf"/>
</dbReference>
<dbReference type="InterPro" id="IPR028281">
    <property type="entry name" value="Sirohaem_synthase_central"/>
</dbReference>
<dbReference type="KEGG" id="dli:dnl_03920"/>